<organism evidence="7 8">
    <name type="scientific">Maribacter polysiphoniae</name>
    <dbReference type="NCBI Taxonomy" id="429344"/>
    <lineage>
        <taxon>Bacteria</taxon>
        <taxon>Pseudomonadati</taxon>
        <taxon>Bacteroidota</taxon>
        <taxon>Flavobacteriia</taxon>
        <taxon>Flavobacteriales</taxon>
        <taxon>Flavobacteriaceae</taxon>
        <taxon>Maribacter</taxon>
    </lineage>
</organism>
<dbReference type="EMBL" id="QGGQ01000003">
    <property type="protein sequence ID" value="PWK23965.1"/>
    <property type="molecule type" value="Genomic_DNA"/>
</dbReference>
<evidence type="ECO:0000313" key="6">
    <source>
        <dbReference type="EMBL" id="MBD1260897.1"/>
    </source>
</evidence>
<dbReference type="PANTHER" id="PTHR10851">
    <property type="entry name" value="PYRIDOXINE-5-PHOSPHATE OXIDASE"/>
    <property type="match status" value="1"/>
</dbReference>
<dbReference type="GO" id="GO:0004733">
    <property type="term" value="F:pyridoxamine phosphate oxidase activity"/>
    <property type="evidence" value="ECO:0007669"/>
    <property type="project" value="InterPro"/>
</dbReference>
<reference evidence="6 9" key="2">
    <citation type="submission" date="2020-07" db="EMBL/GenBank/DDBJ databases">
        <title>The draft genome sequence of Maribacter polysiphoniae KCTC 22021.</title>
        <authorList>
            <person name="Mu L."/>
        </authorList>
    </citation>
    <scope>NUCLEOTIDE SEQUENCE [LARGE SCALE GENOMIC DNA]</scope>
    <source>
        <strain evidence="6 9">KCTC 22021</strain>
    </source>
</reference>
<gene>
    <name evidence="6" type="ORF">HZY62_09895</name>
    <name evidence="7" type="ORF">LX92_01551</name>
</gene>
<evidence type="ECO:0000256" key="1">
    <source>
        <dbReference type="ARBA" id="ARBA00001917"/>
    </source>
</evidence>
<dbReference type="PANTHER" id="PTHR10851:SF3">
    <property type="entry name" value="PYRIDOXINE_PYRIDOXAMINE 5'-PHOSPHATE OXIDASE 2"/>
    <property type="match status" value="1"/>
</dbReference>
<name>A0A316E1H1_9FLAO</name>
<dbReference type="RefSeq" id="WP_109649732.1">
    <property type="nucleotide sequence ID" value="NZ_CAJQNU010000063.1"/>
</dbReference>
<dbReference type="Gene3D" id="2.30.110.10">
    <property type="entry name" value="Electron Transport, Fmn-binding Protein, Chain A"/>
    <property type="match status" value="1"/>
</dbReference>
<evidence type="ECO:0000256" key="4">
    <source>
        <dbReference type="ARBA" id="ARBA00023002"/>
    </source>
</evidence>
<sequence>MKSTFDEIKSDLQIGAKDKKHPFHYFTIATLGVDKFARLRLVALRNVSNDLKLTFFTDKRSKKVLHIKENPRVSLLFYHPQKLLQLRIEAMASINSDQFQIRETWETIGAEARKDYITTEAPGTTISHPSSLEYLKEGDYFSIVDIEPFRIECLKLNTKGHTKIKFSKNDQGWYNEYLVP</sequence>
<dbReference type="SUPFAM" id="SSF50475">
    <property type="entry name" value="FMN-binding split barrel"/>
    <property type="match status" value="1"/>
</dbReference>
<accession>A0A316E1H1</accession>
<dbReference type="InterPro" id="IPR000659">
    <property type="entry name" value="Pyridox_Oxase"/>
</dbReference>
<keyword evidence="2" id="KW-0285">Flavoprotein</keyword>
<evidence type="ECO:0000259" key="5">
    <source>
        <dbReference type="Pfam" id="PF12766"/>
    </source>
</evidence>
<dbReference type="Proteomes" id="UP000651837">
    <property type="component" value="Unassembled WGS sequence"/>
</dbReference>
<dbReference type="Proteomes" id="UP000245667">
    <property type="component" value="Unassembled WGS sequence"/>
</dbReference>
<dbReference type="AlphaFoldDB" id="A0A316E1H1"/>
<dbReference type="Pfam" id="PF12766">
    <property type="entry name" value="Pyridox_oxase_2"/>
    <property type="match status" value="1"/>
</dbReference>
<comment type="cofactor">
    <cofactor evidence="1">
        <name>FMN</name>
        <dbReference type="ChEBI" id="CHEBI:58210"/>
    </cofactor>
</comment>
<comment type="caution">
    <text evidence="7">The sequence shown here is derived from an EMBL/GenBank/DDBJ whole genome shotgun (WGS) entry which is preliminary data.</text>
</comment>
<protein>
    <submittedName>
        <fullName evidence="6">Pyridoxamine 5'-phosphate oxidase family protein</fullName>
    </submittedName>
    <submittedName>
        <fullName evidence="7">Pyridoxine/pyridoxamine 5'-phosphate oxidase</fullName>
    </submittedName>
</protein>
<dbReference type="OrthoDB" id="1493996at2"/>
<dbReference type="InterPro" id="IPR024624">
    <property type="entry name" value="Pyridox_Oxase_Alr4036_FMN-bd"/>
</dbReference>
<evidence type="ECO:0000256" key="2">
    <source>
        <dbReference type="ARBA" id="ARBA00022630"/>
    </source>
</evidence>
<dbReference type="InterPro" id="IPR012349">
    <property type="entry name" value="Split_barrel_FMN-bd"/>
</dbReference>
<dbReference type="EMBL" id="JACWLN010000003">
    <property type="protein sequence ID" value="MBD1260897.1"/>
    <property type="molecule type" value="Genomic_DNA"/>
</dbReference>
<evidence type="ECO:0000256" key="3">
    <source>
        <dbReference type="ARBA" id="ARBA00022643"/>
    </source>
</evidence>
<dbReference type="GO" id="GO:0010181">
    <property type="term" value="F:FMN binding"/>
    <property type="evidence" value="ECO:0007669"/>
    <property type="project" value="InterPro"/>
</dbReference>
<keyword evidence="4" id="KW-0560">Oxidoreductase</keyword>
<proteinExistence type="predicted"/>
<evidence type="ECO:0000313" key="9">
    <source>
        <dbReference type="Proteomes" id="UP000651837"/>
    </source>
</evidence>
<keyword evidence="3" id="KW-0288">FMN</keyword>
<evidence type="ECO:0000313" key="8">
    <source>
        <dbReference type="Proteomes" id="UP000245667"/>
    </source>
</evidence>
<keyword evidence="9" id="KW-1185">Reference proteome</keyword>
<feature type="domain" description="Pyridoxamine 5'-phosphate oxidase Alr4036 family FMN-binding" evidence="5">
    <location>
        <begin position="16"/>
        <end position="93"/>
    </location>
</feature>
<evidence type="ECO:0000313" key="7">
    <source>
        <dbReference type="EMBL" id="PWK23965.1"/>
    </source>
</evidence>
<reference evidence="7 8" key="1">
    <citation type="submission" date="2018-05" db="EMBL/GenBank/DDBJ databases">
        <title>Genomic Encyclopedia of Archaeal and Bacterial Type Strains, Phase II (KMG-II): from individual species to whole genera.</title>
        <authorList>
            <person name="Goeker M."/>
        </authorList>
    </citation>
    <scope>NUCLEOTIDE SEQUENCE [LARGE SCALE GENOMIC DNA]</scope>
    <source>
        <strain evidence="7 8">DSM 23514</strain>
    </source>
</reference>
<dbReference type="GO" id="GO:0008615">
    <property type="term" value="P:pyridoxine biosynthetic process"/>
    <property type="evidence" value="ECO:0007669"/>
    <property type="project" value="InterPro"/>
</dbReference>